<dbReference type="EMBL" id="JASCZI010000009">
    <property type="protein sequence ID" value="MED6106409.1"/>
    <property type="molecule type" value="Genomic_DNA"/>
</dbReference>
<reference evidence="1 2" key="1">
    <citation type="journal article" date="2023" name="Plants (Basel)">
        <title>Bridging the Gap: Combining Genomics and Transcriptomics Approaches to Understand Stylosanthes scabra, an Orphan Legume from the Brazilian Caatinga.</title>
        <authorList>
            <person name="Ferreira-Neto J.R.C."/>
            <person name="da Silva M.D."/>
            <person name="Binneck E."/>
            <person name="de Melo N.F."/>
            <person name="da Silva R.H."/>
            <person name="de Melo A.L.T.M."/>
            <person name="Pandolfi V."/>
            <person name="Bustamante F.O."/>
            <person name="Brasileiro-Vidal A.C."/>
            <person name="Benko-Iseppon A.M."/>
        </authorList>
    </citation>
    <scope>NUCLEOTIDE SEQUENCE [LARGE SCALE GENOMIC DNA]</scope>
    <source>
        <tissue evidence="1">Leaves</tissue>
    </source>
</reference>
<accession>A0ABU6Q3K4</accession>
<evidence type="ECO:0000313" key="2">
    <source>
        <dbReference type="Proteomes" id="UP001341840"/>
    </source>
</evidence>
<name>A0ABU6Q3K4_9FABA</name>
<sequence>MAVCRVLMNLCNPATDSELRQTTWVESVAPCHGSSFSKPLGGIRGRVPRIQLGRATTINSKWWSSSEDERRAKMAEAEVGVRDMRRRSKASRLGMSGLGGEWPRILLPVIVLLNIRWFKHDVMPVEDTWGHKSGISSCRYMSPLNPKPSVIRSDFLD</sequence>
<evidence type="ECO:0000313" key="1">
    <source>
        <dbReference type="EMBL" id="MED6106409.1"/>
    </source>
</evidence>
<protein>
    <submittedName>
        <fullName evidence="1">Uncharacterized protein</fullName>
    </submittedName>
</protein>
<comment type="caution">
    <text evidence="1">The sequence shown here is derived from an EMBL/GenBank/DDBJ whole genome shotgun (WGS) entry which is preliminary data.</text>
</comment>
<dbReference type="Proteomes" id="UP001341840">
    <property type="component" value="Unassembled WGS sequence"/>
</dbReference>
<organism evidence="1 2">
    <name type="scientific">Stylosanthes scabra</name>
    <dbReference type="NCBI Taxonomy" id="79078"/>
    <lineage>
        <taxon>Eukaryota</taxon>
        <taxon>Viridiplantae</taxon>
        <taxon>Streptophyta</taxon>
        <taxon>Embryophyta</taxon>
        <taxon>Tracheophyta</taxon>
        <taxon>Spermatophyta</taxon>
        <taxon>Magnoliopsida</taxon>
        <taxon>eudicotyledons</taxon>
        <taxon>Gunneridae</taxon>
        <taxon>Pentapetalae</taxon>
        <taxon>rosids</taxon>
        <taxon>fabids</taxon>
        <taxon>Fabales</taxon>
        <taxon>Fabaceae</taxon>
        <taxon>Papilionoideae</taxon>
        <taxon>50 kb inversion clade</taxon>
        <taxon>dalbergioids sensu lato</taxon>
        <taxon>Dalbergieae</taxon>
        <taxon>Pterocarpus clade</taxon>
        <taxon>Stylosanthes</taxon>
    </lineage>
</organism>
<keyword evidence="2" id="KW-1185">Reference proteome</keyword>
<proteinExistence type="predicted"/>
<gene>
    <name evidence="1" type="ORF">PIB30_004643</name>
</gene>